<dbReference type="PROSITE" id="PS50072">
    <property type="entry name" value="CSA_PPIASE_2"/>
    <property type="match status" value="1"/>
</dbReference>
<evidence type="ECO:0000313" key="10">
    <source>
        <dbReference type="Proteomes" id="UP001143981"/>
    </source>
</evidence>
<dbReference type="SUPFAM" id="SSF50891">
    <property type="entry name" value="Cyclophilin-like"/>
    <property type="match status" value="1"/>
</dbReference>
<comment type="caution">
    <text evidence="9">The sequence shown here is derived from an EMBL/GenBank/DDBJ whole genome shotgun (WGS) entry which is preliminary data.</text>
</comment>
<dbReference type="EC" id="5.2.1.8" evidence="2"/>
<evidence type="ECO:0000256" key="4">
    <source>
        <dbReference type="ARBA" id="ARBA00022737"/>
    </source>
</evidence>
<dbReference type="SMART" id="SM00320">
    <property type="entry name" value="WD40"/>
    <property type="match status" value="4"/>
</dbReference>
<dbReference type="EMBL" id="JANBOI010000440">
    <property type="protein sequence ID" value="KAJ1730536.1"/>
    <property type="molecule type" value="Genomic_DNA"/>
</dbReference>
<organism evidence="9 10">
    <name type="scientific">Coemansia biformis</name>
    <dbReference type="NCBI Taxonomy" id="1286918"/>
    <lineage>
        <taxon>Eukaryota</taxon>
        <taxon>Fungi</taxon>
        <taxon>Fungi incertae sedis</taxon>
        <taxon>Zoopagomycota</taxon>
        <taxon>Kickxellomycotina</taxon>
        <taxon>Kickxellomycetes</taxon>
        <taxon>Kickxellales</taxon>
        <taxon>Kickxellaceae</taxon>
        <taxon>Coemansia</taxon>
    </lineage>
</organism>
<dbReference type="GO" id="GO:0006457">
    <property type="term" value="P:protein folding"/>
    <property type="evidence" value="ECO:0007669"/>
    <property type="project" value="InterPro"/>
</dbReference>
<dbReference type="CDD" id="cd01927">
    <property type="entry name" value="cyclophilin_WD40"/>
    <property type="match status" value="1"/>
</dbReference>
<dbReference type="GO" id="GO:0005634">
    <property type="term" value="C:nucleus"/>
    <property type="evidence" value="ECO:0007669"/>
    <property type="project" value="UniProtKB-ARBA"/>
</dbReference>
<sequence length="593" mass="65072">MGQAERARHNTPARSALGQLPSAQMYERSFMHRDVVDGVVVTRTGFVITLSVDGHVKFWKKRGTGVEFVKDFRAHLGAITAHAASVDGRMFATASTDRCIKVFDVVNFDMIGIITADCVPAALCWVVDPLDQTMCIAVADVKTPTIYTYDPYADGGPKRTIGNAHRQPVLLMAYNPAMECVISVDTGGMIEYWPLDKPCELPPAAAFRLKSQTDLYEFKKSKCVPNCLEFSPDFSLFACTCVGDSIVRVFQTLTGKLYRKYDESITASNAIQAGDGAERFKLDGMEFGRRLVVEGELKRAPAGRNANAAFDDSGRFLLYASLFGIKVVDLVANTVVRILGKPEPHRFLNIALAQGSLDGGGMRLELAASAGAAATKTPPGTILFCTALKRPRFYMFTQDEPDHTAQAGERDVFNERPTREETPLAVAQPKRQIARSAVLRTTMGDIHLALFPEHAPKAVENFAAHAREGYFNGVIFHRVIKRFMIQTGDPLGDGTGGESIWGRTFEDEFTPQLRHDRPFTLSMANAGPNTNGSQFFITTVDAAPWLDDKHTVFGRATAGTDVVRLIESVATDKGDKPLDDIGILNIQVKYESK</sequence>
<dbReference type="Proteomes" id="UP001143981">
    <property type="component" value="Unassembled WGS sequence"/>
</dbReference>
<dbReference type="PRINTS" id="PR00153">
    <property type="entry name" value="CSAPPISMRASE"/>
</dbReference>
<dbReference type="GO" id="GO:0003755">
    <property type="term" value="F:peptidyl-prolyl cis-trans isomerase activity"/>
    <property type="evidence" value="ECO:0007669"/>
    <property type="project" value="UniProtKB-KW"/>
</dbReference>
<dbReference type="Gene3D" id="2.130.10.10">
    <property type="entry name" value="YVTN repeat-like/Quinoprotein amine dehydrogenase"/>
    <property type="match status" value="2"/>
</dbReference>
<evidence type="ECO:0000259" key="8">
    <source>
        <dbReference type="PROSITE" id="PS50072"/>
    </source>
</evidence>
<dbReference type="Pfam" id="PF00400">
    <property type="entry name" value="WD40"/>
    <property type="match status" value="1"/>
</dbReference>
<dbReference type="InterPro" id="IPR044666">
    <property type="entry name" value="Cyclophilin_A-like"/>
</dbReference>
<evidence type="ECO:0000256" key="6">
    <source>
        <dbReference type="ARBA" id="ARBA00023235"/>
    </source>
</evidence>
<dbReference type="InterPro" id="IPR002130">
    <property type="entry name" value="Cyclophilin-type_PPIase_dom"/>
</dbReference>
<evidence type="ECO:0000313" key="9">
    <source>
        <dbReference type="EMBL" id="KAJ1730536.1"/>
    </source>
</evidence>
<dbReference type="PANTHER" id="PTHR45625">
    <property type="entry name" value="PEPTIDYL-PROLYL CIS-TRANS ISOMERASE-RELATED"/>
    <property type="match status" value="1"/>
</dbReference>
<dbReference type="InterPro" id="IPR036322">
    <property type="entry name" value="WD40_repeat_dom_sf"/>
</dbReference>
<reference evidence="9" key="1">
    <citation type="submission" date="2022-07" db="EMBL/GenBank/DDBJ databases">
        <title>Phylogenomic reconstructions and comparative analyses of Kickxellomycotina fungi.</title>
        <authorList>
            <person name="Reynolds N.K."/>
            <person name="Stajich J.E."/>
            <person name="Barry K."/>
            <person name="Grigoriev I.V."/>
            <person name="Crous P."/>
            <person name="Smith M.E."/>
        </authorList>
    </citation>
    <scope>NUCLEOTIDE SEQUENCE</scope>
    <source>
        <strain evidence="9">BCRC 34381</strain>
    </source>
</reference>
<dbReference type="InterPro" id="IPR020892">
    <property type="entry name" value="Cyclophilin-type_PPIase_CS"/>
</dbReference>
<keyword evidence="6 9" id="KW-0413">Isomerase</keyword>
<dbReference type="Pfam" id="PF00160">
    <property type="entry name" value="Pro_isomerase"/>
    <property type="match status" value="1"/>
</dbReference>
<keyword evidence="5" id="KW-0697">Rotamase</keyword>
<accession>A0A9W7YC39</accession>
<comment type="catalytic activity">
    <reaction evidence="1">
        <text>[protein]-peptidylproline (omega=180) = [protein]-peptidylproline (omega=0)</text>
        <dbReference type="Rhea" id="RHEA:16237"/>
        <dbReference type="Rhea" id="RHEA-COMP:10747"/>
        <dbReference type="Rhea" id="RHEA-COMP:10748"/>
        <dbReference type="ChEBI" id="CHEBI:83833"/>
        <dbReference type="ChEBI" id="CHEBI:83834"/>
        <dbReference type="EC" id="5.2.1.8"/>
    </reaction>
</comment>
<feature type="domain" description="PPIase cyclophilin-type" evidence="8">
    <location>
        <begin position="433"/>
        <end position="588"/>
    </location>
</feature>
<dbReference type="AlphaFoldDB" id="A0A9W7YC39"/>
<name>A0A9W7YC39_9FUNG</name>
<evidence type="ECO:0000256" key="3">
    <source>
        <dbReference type="ARBA" id="ARBA00022574"/>
    </source>
</evidence>
<dbReference type="OrthoDB" id="10264753at2759"/>
<dbReference type="InterPro" id="IPR015943">
    <property type="entry name" value="WD40/YVTN_repeat-like_dom_sf"/>
</dbReference>
<dbReference type="PROSITE" id="PS50082">
    <property type="entry name" value="WD_REPEATS_2"/>
    <property type="match status" value="1"/>
</dbReference>
<dbReference type="PANTHER" id="PTHR45625:SF4">
    <property type="entry name" value="PEPTIDYLPROLYL ISOMERASE DOMAIN AND WD REPEAT-CONTAINING PROTEIN 1"/>
    <property type="match status" value="1"/>
</dbReference>
<evidence type="ECO:0000256" key="2">
    <source>
        <dbReference type="ARBA" id="ARBA00013194"/>
    </source>
</evidence>
<dbReference type="InterPro" id="IPR029000">
    <property type="entry name" value="Cyclophilin-like_dom_sf"/>
</dbReference>
<dbReference type="Gene3D" id="2.40.100.10">
    <property type="entry name" value="Cyclophilin-like"/>
    <property type="match status" value="1"/>
</dbReference>
<gene>
    <name evidence="9" type="primary">cyp15</name>
    <name evidence="9" type="ORF">LPJ61_002961</name>
</gene>
<keyword evidence="4" id="KW-0677">Repeat</keyword>
<proteinExistence type="predicted"/>
<dbReference type="InterPro" id="IPR001680">
    <property type="entry name" value="WD40_rpt"/>
</dbReference>
<dbReference type="SUPFAM" id="SSF50978">
    <property type="entry name" value="WD40 repeat-like"/>
    <property type="match status" value="1"/>
</dbReference>
<evidence type="ECO:0000256" key="1">
    <source>
        <dbReference type="ARBA" id="ARBA00000971"/>
    </source>
</evidence>
<evidence type="ECO:0000256" key="7">
    <source>
        <dbReference type="PROSITE-ProRule" id="PRU00221"/>
    </source>
</evidence>
<dbReference type="PROSITE" id="PS00170">
    <property type="entry name" value="CSA_PPIASE_1"/>
    <property type="match status" value="1"/>
</dbReference>
<evidence type="ECO:0000256" key="5">
    <source>
        <dbReference type="ARBA" id="ARBA00023110"/>
    </source>
</evidence>
<protein>
    <recommendedName>
        <fullName evidence="2">peptidylprolyl isomerase</fullName>
        <ecNumber evidence="2">5.2.1.8</ecNumber>
    </recommendedName>
</protein>
<keyword evidence="3 7" id="KW-0853">WD repeat</keyword>
<dbReference type="FunFam" id="2.40.100.10:FF:000003">
    <property type="entry name" value="Peptidylprolyl isomerase domain and WD repeat-containing 1"/>
    <property type="match status" value="1"/>
</dbReference>
<feature type="repeat" description="WD" evidence="7">
    <location>
        <begin position="72"/>
        <end position="105"/>
    </location>
</feature>
<keyword evidence="10" id="KW-1185">Reference proteome</keyword>